<evidence type="ECO:0000256" key="2">
    <source>
        <dbReference type="ARBA" id="ARBA00022729"/>
    </source>
</evidence>
<keyword evidence="3" id="KW-0677">Repeat</keyword>
<protein>
    <recommendedName>
        <fullName evidence="6">Oplophorus-luciferin 2-monooxygenase non-catalytic subunit</fullName>
    </recommendedName>
</protein>
<evidence type="ECO:0000256" key="1">
    <source>
        <dbReference type="ARBA" id="ARBA00022614"/>
    </source>
</evidence>
<dbReference type="GO" id="GO:0005886">
    <property type="term" value="C:plasma membrane"/>
    <property type="evidence" value="ECO:0007669"/>
    <property type="project" value="TreeGrafter"/>
</dbReference>
<evidence type="ECO:0000313" key="5">
    <source>
        <dbReference type="Proteomes" id="UP001445076"/>
    </source>
</evidence>
<dbReference type="PANTHER" id="PTHR24369">
    <property type="entry name" value="ANTIGEN BSP, PUTATIVE-RELATED"/>
    <property type="match status" value="1"/>
</dbReference>
<dbReference type="EMBL" id="JARKIK010000004">
    <property type="protein sequence ID" value="KAK8752643.1"/>
    <property type="molecule type" value="Genomic_DNA"/>
</dbReference>
<dbReference type="Gene3D" id="3.80.10.10">
    <property type="entry name" value="Ribonuclease Inhibitor"/>
    <property type="match status" value="1"/>
</dbReference>
<keyword evidence="1" id="KW-0433">Leucine-rich repeat</keyword>
<feature type="non-terminal residue" evidence="4">
    <location>
        <position position="1"/>
    </location>
</feature>
<keyword evidence="2" id="KW-0732">Signal</keyword>
<evidence type="ECO:0000256" key="3">
    <source>
        <dbReference type="ARBA" id="ARBA00022737"/>
    </source>
</evidence>
<dbReference type="PANTHER" id="PTHR24369:SF210">
    <property type="entry name" value="CHAOPTIN-RELATED"/>
    <property type="match status" value="1"/>
</dbReference>
<reference evidence="4 5" key="1">
    <citation type="journal article" date="2024" name="BMC Genomics">
        <title>Genome assembly of redclaw crayfish (Cherax quadricarinatus) provides insights into its immune adaptation and hypoxia tolerance.</title>
        <authorList>
            <person name="Liu Z."/>
            <person name="Zheng J."/>
            <person name="Li H."/>
            <person name="Fang K."/>
            <person name="Wang S."/>
            <person name="He J."/>
            <person name="Zhou D."/>
            <person name="Weng S."/>
            <person name="Chi M."/>
            <person name="Gu Z."/>
            <person name="He J."/>
            <person name="Li F."/>
            <person name="Wang M."/>
        </authorList>
    </citation>
    <scope>NUCLEOTIDE SEQUENCE [LARGE SCALE GENOMIC DNA]</scope>
    <source>
        <strain evidence="4">ZL_2023a</strain>
    </source>
</reference>
<keyword evidence="5" id="KW-1185">Reference proteome</keyword>
<gene>
    <name evidence="4" type="ORF">OTU49_006646</name>
</gene>
<dbReference type="SUPFAM" id="SSF52058">
    <property type="entry name" value="L domain-like"/>
    <property type="match status" value="1"/>
</dbReference>
<name>A0AAW0YLA6_CHEQU</name>
<organism evidence="4 5">
    <name type="scientific">Cherax quadricarinatus</name>
    <name type="common">Australian red claw crayfish</name>
    <dbReference type="NCBI Taxonomy" id="27406"/>
    <lineage>
        <taxon>Eukaryota</taxon>
        <taxon>Metazoa</taxon>
        <taxon>Ecdysozoa</taxon>
        <taxon>Arthropoda</taxon>
        <taxon>Crustacea</taxon>
        <taxon>Multicrustacea</taxon>
        <taxon>Malacostraca</taxon>
        <taxon>Eumalacostraca</taxon>
        <taxon>Eucarida</taxon>
        <taxon>Decapoda</taxon>
        <taxon>Pleocyemata</taxon>
        <taxon>Astacidea</taxon>
        <taxon>Parastacoidea</taxon>
        <taxon>Parastacidae</taxon>
        <taxon>Cherax</taxon>
    </lineage>
</organism>
<comment type="caution">
    <text evidence="4">The sequence shown here is derived from an EMBL/GenBank/DDBJ whole genome shotgun (WGS) entry which is preliminary data.</text>
</comment>
<dbReference type="AlphaFoldDB" id="A0AAW0YLA6"/>
<proteinExistence type="predicted"/>
<dbReference type="InterPro" id="IPR050541">
    <property type="entry name" value="LRR_TM_domain-containing"/>
</dbReference>
<dbReference type="InterPro" id="IPR032675">
    <property type="entry name" value="LRR_dom_sf"/>
</dbReference>
<evidence type="ECO:0000313" key="4">
    <source>
        <dbReference type="EMBL" id="KAK8752643.1"/>
    </source>
</evidence>
<accession>A0AAW0YLA6</accession>
<dbReference type="Proteomes" id="UP001445076">
    <property type="component" value="Unassembled WGS sequence"/>
</dbReference>
<sequence length="340" mass="37125">ETVNKVGVKLAGANLDPSVSWMTKLHHTLLVVCTVGCMAVCPPSEDLGPCQCHEDSNGIPALQCQDVTGWEEMESIFTDLGLTYVSSVDIISSPGLTDLPPLAFADVKIDAIRFYNTGLIYLNKEVFSVVTASGLQSLYIKYNSDFTTLENDVLAFLPVLETFYCSHNQLGSLSSVLESTSVPYMDLGHNEISSISANYFSGAQNLSQLLMPFNKLTTESLGPESLTFSGNEEDMYLDLAWNQLSEGVHPSAFGGRMAKELILSHNNITTLNQETFAAILDQMFLEYGSDAYILLDSNELGCDCDMSWVVSHTARGLLQQAECTDGRLVSGLTVQDFQNC</sequence>
<evidence type="ECO:0008006" key="6">
    <source>
        <dbReference type="Google" id="ProtNLM"/>
    </source>
</evidence>